<dbReference type="SMART" id="SM01359">
    <property type="entry name" value="A2M_N_2"/>
    <property type="match status" value="1"/>
</dbReference>
<keyword evidence="8" id="KW-1185">Reference proteome</keyword>
<dbReference type="Gene3D" id="2.20.130.20">
    <property type="match status" value="1"/>
</dbReference>
<dbReference type="Pfam" id="PF07678">
    <property type="entry name" value="TED_complement"/>
    <property type="match status" value="1"/>
</dbReference>
<reference evidence="7" key="1">
    <citation type="submission" date="2022-08" db="UniProtKB">
        <authorList>
            <consortium name="EnsemblMetazoa"/>
        </authorList>
    </citation>
    <scope>IDENTIFICATION</scope>
    <source>
        <strain evidence="7">05x7-T-G4-1.051#20</strain>
    </source>
</reference>
<dbReference type="InterPro" id="IPR050473">
    <property type="entry name" value="A2M/Complement_sys"/>
</dbReference>
<dbReference type="AlphaFoldDB" id="A0A8W8KL76"/>
<dbReference type="Gene3D" id="1.50.10.20">
    <property type="match status" value="1"/>
</dbReference>
<name>A0A8W8KL76_MAGGI</name>
<dbReference type="PROSITE" id="PS00477">
    <property type="entry name" value="ALPHA_2_MACROGLOBULIN"/>
    <property type="match status" value="1"/>
</dbReference>
<dbReference type="Pfam" id="PF00207">
    <property type="entry name" value="A2M"/>
    <property type="match status" value="1"/>
</dbReference>
<evidence type="ECO:0008006" key="9">
    <source>
        <dbReference type="Google" id="ProtNLM"/>
    </source>
</evidence>
<organism evidence="7 8">
    <name type="scientific">Magallana gigas</name>
    <name type="common">Pacific oyster</name>
    <name type="synonym">Crassostrea gigas</name>
    <dbReference type="NCBI Taxonomy" id="29159"/>
    <lineage>
        <taxon>Eukaryota</taxon>
        <taxon>Metazoa</taxon>
        <taxon>Spiralia</taxon>
        <taxon>Lophotrochozoa</taxon>
        <taxon>Mollusca</taxon>
        <taxon>Bivalvia</taxon>
        <taxon>Autobranchia</taxon>
        <taxon>Pteriomorphia</taxon>
        <taxon>Ostreida</taxon>
        <taxon>Ostreoidea</taxon>
        <taxon>Ostreidae</taxon>
        <taxon>Magallana</taxon>
    </lineage>
</organism>
<dbReference type="SUPFAM" id="SSF48239">
    <property type="entry name" value="Terpenoid cyclases/Protein prenyltransferases"/>
    <property type="match status" value="1"/>
</dbReference>
<dbReference type="SUPFAM" id="SSF49410">
    <property type="entry name" value="Alpha-macroglobulin receptor domain"/>
    <property type="match status" value="1"/>
</dbReference>
<keyword evidence="2" id="KW-0882">Thioester bond</keyword>
<dbReference type="InterPro" id="IPR008930">
    <property type="entry name" value="Terpenoid_cyclase/PrenylTrfase"/>
</dbReference>
<evidence type="ECO:0000259" key="6">
    <source>
        <dbReference type="SMART" id="SM01361"/>
    </source>
</evidence>
<dbReference type="Gene3D" id="2.60.40.10">
    <property type="entry name" value="Immunoglobulins"/>
    <property type="match status" value="1"/>
</dbReference>
<dbReference type="Gene3D" id="2.60.120.1540">
    <property type="match status" value="1"/>
</dbReference>
<dbReference type="SMART" id="SM01360">
    <property type="entry name" value="A2M"/>
    <property type="match status" value="1"/>
</dbReference>
<dbReference type="Pfam" id="PF07677">
    <property type="entry name" value="A2M_recep"/>
    <property type="match status" value="1"/>
</dbReference>
<dbReference type="SMART" id="SM01361">
    <property type="entry name" value="A2M_recep"/>
    <property type="match status" value="1"/>
</dbReference>
<evidence type="ECO:0000256" key="3">
    <source>
        <dbReference type="ARBA" id="ARBA00023157"/>
    </source>
</evidence>
<dbReference type="InterPro" id="IPR013783">
    <property type="entry name" value="Ig-like_fold"/>
</dbReference>
<evidence type="ECO:0000259" key="4">
    <source>
        <dbReference type="SMART" id="SM01359"/>
    </source>
</evidence>
<keyword evidence="3" id="KW-1015">Disulfide bond</keyword>
<feature type="domain" description="Alpha-macroglobulin receptor-binding" evidence="6">
    <location>
        <begin position="913"/>
        <end position="997"/>
    </location>
</feature>
<evidence type="ECO:0000256" key="1">
    <source>
        <dbReference type="ARBA" id="ARBA00022729"/>
    </source>
</evidence>
<feature type="domain" description="Alpha-2-macroglobulin" evidence="5">
    <location>
        <begin position="258"/>
        <end position="351"/>
    </location>
</feature>
<evidence type="ECO:0000256" key="2">
    <source>
        <dbReference type="ARBA" id="ARBA00022966"/>
    </source>
</evidence>
<dbReference type="Proteomes" id="UP000005408">
    <property type="component" value="Unassembled WGS sequence"/>
</dbReference>
<dbReference type="EnsemblMetazoa" id="G23614.1">
    <property type="protein sequence ID" value="G23614.1:cds"/>
    <property type="gene ID" value="G23614"/>
</dbReference>
<sequence length="1037" mass="114350">MSSKSLFNVGEDVQFQVLKSAQKADFPVFYQVYSKGESLVNGLVNFGQNTSATLVIRTNRKMSPSASVIVYGISSGYLVTAMQKIQVSLNLNAQTSMSYGVTRARVASNVTLRVTTPQSNSYVALVAIDKGSELLGAPNDITETEVISGLGMYSMGGAVGRPTDAFNQMAVDRRKRSSFFWPRIYTTFHLLQSVGVLWMTDAIVEGENIDFHMQQEVVNDMGRNPNIPIAMPGENVVSDFSGSAPSSDQQVRKYFPETFIWMDGQSGADSIFEVRTKLPDSITSWVTRAIVVSPSSGLHVPDVTQIESFKPFFLVVETPPSIIQGEVFEVKVLLFNYIEMGPEEVQATVSIRGKVDNTAKVWSKELENEPTSSDGVSKTLTVKRGQSSMLAVWVRKLDTEQFSSVLKLIGEATAQADGRTYTDMIYKDISAEPEGRRIEMTKVISLEASGSTNIPPVEVSFPPSAVKGSKAVYALVMGDMLGQALSNPEKMITVPTGCGEQNMATTVPNIYLLQHLRATETVTTLESKIIQNIKIGYQKELKYMRNDGSYSAFGMNDPSGSTWLTAFVLKSFAEIHRMLPDLVDPNIIVMATSWLNGQVDDRGSVLEPGRVIHTEMQGTMSDSKEKLAAFVLACYAEVLDVFRGSKTELIFIMAQTKMTAIEKLLKGNLPWAVTDPYYSSLLAYALALDGSSTLEVERLTQQLMDNATSYMEGAVEMKCLGKDCGGRGNEEKRPNPMMRMYTVHEPSPSSIEMTGYLLLTLMTSNKSTEALPFLRWLNSKRNSLGGWYSTQDTVVGLKALSEFARSRMDKNKNVQINVDVIAKENSTVLKTKSFLINQNNRILLQREQFPVETTQIQIKPSQAGDAVVTVVWHYNLVESLVDENIQVTVQKQPISNQIYDINACVQYLGSEPSNMALVTVTLGSGMVPDLNQLDRNPVLAKVEVEGSQVHMYINEITQVTQCMKFTAVQTTEVKDAKPVPVKAILYYKPEVSAVVSYDPTPSSRVKLCGNQICSRAGHMTTSSLSLLIMLLVFICFG</sequence>
<accession>A0A8W8KL76</accession>
<dbReference type="PANTHER" id="PTHR11412:SF136">
    <property type="entry name" value="CD109 ANTIGEN"/>
    <property type="match status" value="1"/>
</dbReference>
<dbReference type="InterPro" id="IPR001599">
    <property type="entry name" value="Macroglobln_a2"/>
</dbReference>
<dbReference type="InterPro" id="IPR036595">
    <property type="entry name" value="A-macroglobulin_rcpt-bd_sf"/>
</dbReference>
<dbReference type="Pfam" id="PF07703">
    <property type="entry name" value="A2M_BRD"/>
    <property type="match status" value="1"/>
</dbReference>
<protein>
    <recommendedName>
        <fullName evidence="9">CD109 antigen</fullName>
    </recommendedName>
</protein>
<evidence type="ECO:0000259" key="5">
    <source>
        <dbReference type="SMART" id="SM01360"/>
    </source>
</evidence>
<dbReference type="InterPro" id="IPR019742">
    <property type="entry name" value="MacrogloblnA2_CS"/>
</dbReference>
<dbReference type="Gene3D" id="2.60.40.690">
    <property type="entry name" value="Alpha-macroglobulin, receptor-binding domain"/>
    <property type="match status" value="1"/>
</dbReference>
<dbReference type="InterPro" id="IPR011625">
    <property type="entry name" value="A2M_N_BRD"/>
</dbReference>
<evidence type="ECO:0000313" key="7">
    <source>
        <dbReference type="EnsemblMetazoa" id="G23614.1:cds"/>
    </source>
</evidence>
<proteinExistence type="predicted"/>
<dbReference type="InterPro" id="IPR047565">
    <property type="entry name" value="Alpha-macroglob_thiol-ester_cl"/>
</dbReference>
<dbReference type="InterPro" id="IPR009048">
    <property type="entry name" value="A-macroglobulin_rcpt-bd"/>
</dbReference>
<dbReference type="GO" id="GO:0004866">
    <property type="term" value="F:endopeptidase inhibitor activity"/>
    <property type="evidence" value="ECO:0007669"/>
    <property type="project" value="InterPro"/>
</dbReference>
<dbReference type="PANTHER" id="PTHR11412">
    <property type="entry name" value="MACROGLOBULIN / COMPLEMENT"/>
    <property type="match status" value="1"/>
</dbReference>
<keyword evidence="1" id="KW-0732">Signal</keyword>
<dbReference type="SMART" id="SM01419">
    <property type="entry name" value="Thiol-ester_cl"/>
    <property type="match status" value="1"/>
</dbReference>
<feature type="domain" description="Alpha-2-macroglobulin bait region" evidence="4">
    <location>
        <begin position="1"/>
        <end position="135"/>
    </location>
</feature>
<dbReference type="GO" id="GO:0005615">
    <property type="term" value="C:extracellular space"/>
    <property type="evidence" value="ECO:0007669"/>
    <property type="project" value="InterPro"/>
</dbReference>
<dbReference type="InterPro" id="IPR011626">
    <property type="entry name" value="Alpha-macroglobulin_TED"/>
</dbReference>
<dbReference type="Gene3D" id="2.60.40.1930">
    <property type="match status" value="1"/>
</dbReference>
<evidence type="ECO:0000313" key="8">
    <source>
        <dbReference type="Proteomes" id="UP000005408"/>
    </source>
</evidence>